<reference evidence="2" key="1">
    <citation type="submission" date="2022-11" db="UniProtKB">
        <authorList>
            <consortium name="WormBaseParasite"/>
        </authorList>
    </citation>
    <scope>IDENTIFICATION</scope>
</reference>
<evidence type="ECO:0000313" key="1">
    <source>
        <dbReference type="Proteomes" id="UP000887580"/>
    </source>
</evidence>
<sequence length="275" mass="31643">MKAKASLNEIDEKFFEEQTKICENFLNDFLKRCKNDKTAEMKQKAREAAVSLYEAVEFEDLPLDVPHVASEQILKTTKKLKKEYEKVSDLAEKCANDIVENMFEDNGVGPFNAQTLIVGNSLIKKKPQKQEVFPDFSTLTYHGAYRILSYYQLFNPYCFTYPMHYNIPNGFIANGYHSTEEIFQAVGTSRLGINDLDQISETTEYCFRDFVDDIYVPYLYSFWTNDMKDEISIPSSSSTQITTSTSTKESEELETTSFLSSFPSKRQKSTNLENV</sequence>
<dbReference type="WBParaSite" id="PS1159_v2.g24327.t1">
    <property type="protein sequence ID" value="PS1159_v2.g24327.t1"/>
    <property type="gene ID" value="PS1159_v2.g24327"/>
</dbReference>
<organism evidence="1 2">
    <name type="scientific">Panagrolaimus sp. PS1159</name>
    <dbReference type="NCBI Taxonomy" id="55785"/>
    <lineage>
        <taxon>Eukaryota</taxon>
        <taxon>Metazoa</taxon>
        <taxon>Ecdysozoa</taxon>
        <taxon>Nematoda</taxon>
        <taxon>Chromadorea</taxon>
        <taxon>Rhabditida</taxon>
        <taxon>Tylenchina</taxon>
        <taxon>Panagrolaimomorpha</taxon>
        <taxon>Panagrolaimoidea</taxon>
        <taxon>Panagrolaimidae</taxon>
        <taxon>Panagrolaimus</taxon>
    </lineage>
</organism>
<proteinExistence type="predicted"/>
<dbReference type="Proteomes" id="UP000887580">
    <property type="component" value="Unplaced"/>
</dbReference>
<accession>A0AC35G6D3</accession>
<protein>
    <submittedName>
        <fullName evidence="2">RGS domain-containing protein</fullName>
    </submittedName>
</protein>
<evidence type="ECO:0000313" key="2">
    <source>
        <dbReference type="WBParaSite" id="PS1159_v2.g24327.t1"/>
    </source>
</evidence>
<name>A0AC35G6D3_9BILA</name>